<evidence type="ECO:0000313" key="4">
    <source>
        <dbReference type="EMBL" id="AJY47815.1"/>
    </source>
</evidence>
<dbReference type="PANTHER" id="PTHR43649">
    <property type="entry name" value="ARABINOSE-BINDING PROTEIN-RELATED"/>
    <property type="match status" value="1"/>
</dbReference>
<organism evidence="4 5">
    <name type="scientific">Martelella endophytica</name>
    <dbReference type="NCBI Taxonomy" id="1486262"/>
    <lineage>
        <taxon>Bacteria</taxon>
        <taxon>Pseudomonadati</taxon>
        <taxon>Pseudomonadota</taxon>
        <taxon>Alphaproteobacteria</taxon>
        <taxon>Hyphomicrobiales</taxon>
        <taxon>Aurantimonadaceae</taxon>
        <taxon>Martelella</taxon>
    </lineage>
</organism>
<dbReference type="InterPro" id="IPR006059">
    <property type="entry name" value="SBP"/>
</dbReference>
<comment type="subcellular location">
    <subcellularLocation>
        <location evidence="1">Periplasm</location>
    </subcellularLocation>
</comment>
<name>A0A0D5LV34_MAREN</name>
<accession>A0A0D5LV34</accession>
<dbReference type="STRING" id="1486262.TM49_00300"/>
<comment type="similarity">
    <text evidence="2">Belongs to the bacterial solute-binding protein 1 family.</text>
</comment>
<sequence>MSSAALFLVGGAVGASAGEITVYCQDIAVGCGALEAVVADFEAANPDDKINLELVNYQTILESLPIQLESGAGPDAAIVTDLGGLSRYYLDIAPYGDADMLRAEYAPTLPWLRGEAPTSDAINGIPLSMTVNGAYVNATLFDQAGIAMPEAGATWEDWAEVTQKVAEATGVSFPMEMDRSGHRFASLAISYGAELVDDQGQPVVDEGLKAAIEQFVAWHEEKVMPMDLWGAVGGSTHRELFSDFLNAETVFYFGGSWTIGKMDSEVGDLFDWKVVATPCGPAACAAMPGGSALAGFKNSKNPDLTGRFLAFVGQPEEIAKIDLYAKEIPTAKTLIDEGLEYTDVSAETQEALSTFMAQIPKIPETAYRFQGWRYQRAMMNAMTTRISQVLNNEMDVDTALERIKQDVELAIQAAGGSN</sequence>
<keyword evidence="3" id="KW-0574">Periplasm</keyword>
<dbReference type="EMBL" id="CP010803">
    <property type="protein sequence ID" value="AJY47815.1"/>
    <property type="molecule type" value="Genomic_DNA"/>
</dbReference>
<evidence type="ECO:0000256" key="2">
    <source>
        <dbReference type="ARBA" id="ARBA00008520"/>
    </source>
</evidence>
<dbReference type="Gene3D" id="3.40.190.10">
    <property type="entry name" value="Periplasmic binding protein-like II"/>
    <property type="match status" value="1"/>
</dbReference>
<dbReference type="PATRIC" id="fig|1486262.3.peg.64"/>
<dbReference type="AlphaFoldDB" id="A0A0D5LV34"/>
<protein>
    <submittedName>
        <fullName evidence="4">Sugar ABC transporter substrate-binding protein</fullName>
    </submittedName>
</protein>
<dbReference type="Pfam" id="PF01547">
    <property type="entry name" value="SBP_bac_1"/>
    <property type="match status" value="1"/>
</dbReference>
<dbReference type="KEGG" id="mey:TM49_00300"/>
<reference evidence="4 5" key="1">
    <citation type="journal article" date="2015" name="Genome Announc.">
        <title>Complete genome sequence of Martelella endophytica YC6887, which has antifungal activity associated with a halophyte.</title>
        <authorList>
            <person name="Khan A."/>
            <person name="Khan H."/>
            <person name="Chung E.J."/>
            <person name="Hossain M.T."/>
            <person name="Chung Y.R."/>
        </authorList>
    </citation>
    <scope>NUCLEOTIDE SEQUENCE [LARGE SCALE GENOMIC DNA]</scope>
    <source>
        <strain evidence="4">YC6887</strain>
    </source>
</reference>
<dbReference type="HOGENOM" id="CLU_031285_10_3_5"/>
<keyword evidence="5" id="KW-1185">Reference proteome</keyword>
<gene>
    <name evidence="4" type="ORF">TM49_00300</name>
</gene>
<evidence type="ECO:0000256" key="1">
    <source>
        <dbReference type="ARBA" id="ARBA00004418"/>
    </source>
</evidence>
<dbReference type="Proteomes" id="UP000032611">
    <property type="component" value="Chromosome"/>
</dbReference>
<dbReference type="PANTHER" id="PTHR43649:SF32">
    <property type="entry name" value="SUGAR BINDING SECRETED PROTEIN"/>
    <property type="match status" value="1"/>
</dbReference>
<dbReference type="SUPFAM" id="SSF53850">
    <property type="entry name" value="Periplasmic binding protein-like II"/>
    <property type="match status" value="1"/>
</dbReference>
<evidence type="ECO:0000256" key="3">
    <source>
        <dbReference type="ARBA" id="ARBA00022764"/>
    </source>
</evidence>
<dbReference type="InterPro" id="IPR050490">
    <property type="entry name" value="Bact_solute-bd_prot1"/>
</dbReference>
<evidence type="ECO:0000313" key="5">
    <source>
        <dbReference type="Proteomes" id="UP000032611"/>
    </source>
</evidence>
<dbReference type="GO" id="GO:0042597">
    <property type="term" value="C:periplasmic space"/>
    <property type="evidence" value="ECO:0007669"/>
    <property type="project" value="UniProtKB-SubCell"/>
</dbReference>
<proteinExistence type="inferred from homology"/>